<dbReference type="InterPro" id="IPR012336">
    <property type="entry name" value="Thioredoxin-like_fold"/>
</dbReference>
<feature type="domain" description="Thioredoxin" evidence="1">
    <location>
        <begin position="1"/>
        <end position="142"/>
    </location>
</feature>
<dbReference type="RefSeq" id="WP_013681607.1">
    <property type="nucleotide sequence ID" value="NC_015318.1"/>
</dbReference>
<sequence length="157" mass="17923">MLRKLFFIFIVSALLFVYGCSKHPKKTIDIKSNGKPIVLIFDSTTCPYCIKLNKDLSTNALLKDYQNKMKFYFIHIDKDNYYTIKTSKGKLKLDTASLARMFGFRGSTPYVVITDANTKIILTIPGYVKPATMAKVLKYITTKAYQTMSINEYLSTP</sequence>
<dbReference type="InterPro" id="IPR013766">
    <property type="entry name" value="Thioredoxin_domain"/>
</dbReference>
<accession>F2LUW1</accession>
<dbReference type="Proteomes" id="UP000008139">
    <property type="component" value="Chromosome"/>
</dbReference>
<dbReference type="SUPFAM" id="SSF52833">
    <property type="entry name" value="Thioredoxin-like"/>
    <property type="match status" value="1"/>
</dbReference>
<dbReference type="AlphaFoldDB" id="F2LUW1"/>
<dbReference type="PROSITE" id="PS51257">
    <property type="entry name" value="PROKAR_LIPOPROTEIN"/>
    <property type="match status" value="1"/>
</dbReference>
<evidence type="ECO:0000313" key="3">
    <source>
        <dbReference type="Proteomes" id="UP000008139"/>
    </source>
</evidence>
<reference evidence="2 3" key="1">
    <citation type="journal article" date="2011" name="Stand. Genomic Sci.">
        <title>Complete genome sequence of the thermophilic sulfur-reducer Hippea maritima type strain (MH(2)).</title>
        <authorList>
            <person name="Huntemann M."/>
            <person name="Lu M."/>
            <person name="Nolan M."/>
            <person name="Lapidus A."/>
            <person name="Lucas S."/>
            <person name="Hammon N."/>
            <person name="Deshpande S."/>
            <person name="Cheng J.F."/>
            <person name="Tapia R."/>
            <person name="Han C."/>
            <person name="Goodwin L."/>
            <person name="Pitluck S."/>
            <person name="Liolios K."/>
            <person name="Pagani I."/>
            <person name="Ivanova N."/>
            <person name="Ovchinikova G."/>
            <person name="Pati A."/>
            <person name="Chen A."/>
            <person name="Palaniappan K."/>
            <person name="Land M."/>
            <person name="Hauser L."/>
            <person name="Jeffries C.D."/>
            <person name="Detter J.C."/>
            <person name="Brambilla E.M."/>
            <person name="Rohde M."/>
            <person name="Spring S."/>
            <person name="Goker M."/>
            <person name="Woyke T."/>
            <person name="Bristow J."/>
            <person name="Eisen J.A."/>
            <person name="Markowitz V."/>
            <person name="Hugenholtz P."/>
            <person name="Kyrpides N.C."/>
            <person name="Klenk H.P."/>
            <person name="Mavromatis K."/>
        </authorList>
    </citation>
    <scope>NUCLEOTIDE SEQUENCE [LARGE SCALE GENOMIC DNA]</scope>
    <source>
        <strain evidence="3">ATCC 700847 / DSM 10411 / MH2</strain>
    </source>
</reference>
<dbReference type="KEGG" id="hmr:Hipma_0596"/>
<keyword evidence="3" id="KW-1185">Reference proteome</keyword>
<dbReference type="STRING" id="760142.Hipma_0596"/>
<protein>
    <recommendedName>
        <fullName evidence="1">Thioredoxin domain-containing protein</fullName>
    </recommendedName>
</protein>
<dbReference type="InParanoid" id="F2LUW1"/>
<dbReference type="OrthoDB" id="9811036at2"/>
<dbReference type="PROSITE" id="PS51352">
    <property type="entry name" value="THIOREDOXIN_2"/>
    <property type="match status" value="1"/>
</dbReference>
<dbReference type="HOGENOM" id="CLU_090389_8_0_7"/>
<name>F2LUW1_HIPMA</name>
<organism evidence="2 3">
    <name type="scientific">Hippea maritima (strain ATCC 700847 / DSM 10411 / MH2)</name>
    <dbReference type="NCBI Taxonomy" id="760142"/>
    <lineage>
        <taxon>Bacteria</taxon>
        <taxon>Pseudomonadati</taxon>
        <taxon>Campylobacterota</taxon>
        <taxon>Desulfurellia</taxon>
        <taxon>Desulfurellales</taxon>
        <taxon>Hippeaceae</taxon>
        <taxon>Hippea</taxon>
    </lineage>
</organism>
<evidence type="ECO:0000259" key="1">
    <source>
        <dbReference type="PROSITE" id="PS51352"/>
    </source>
</evidence>
<dbReference type="InterPro" id="IPR036249">
    <property type="entry name" value="Thioredoxin-like_sf"/>
</dbReference>
<dbReference type="Pfam" id="PF13098">
    <property type="entry name" value="Thioredoxin_2"/>
    <property type="match status" value="1"/>
</dbReference>
<proteinExistence type="predicted"/>
<gene>
    <name evidence="2" type="ordered locus">Hipma_0596</name>
</gene>
<dbReference type="EMBL" id="CP002606">
    <property type="protein sequence ID" value="AEA33566.1"/>
    <property type="molecule type" value="Genomic_DNA"/>
</dbReference>
<reference evidence="3" key="2">
    <citation type="submission" date="2011-03" db="EMBL/GenBank/DDBJ databases">
        <title>The complete genome of Hippea maritima DSM 10411.</title>
        <authorList>
            <consortium name="US DOE Joint Genome Institute (JGI-PGF)"/>
            <person name="Lucas S."/>
            <person name="Copeland A."/>
            <person name="Lapidus A."/>
            <person name="Bruce D."/>
            <person name="Goodwin L."/>
            <person name="Pitluck S."/>
            <person name="Peters L."/>
            <person name="Kyrpides N."/>
            <person name="Mavromatis K."/>
            <person name="Pagani I."/>
            <person name="Ivanova N."/>
            <person name="Mikhailova N."/>
            <person name="Lu M."/>
            <person name="Detter J.C."/>
            <person name="Tapia R."/>
            <person name="Han C."/>
            <person name="Land M."/>
            <person name="Hauser L."/>
            <person name="Markowitz V."/>
            <person name="Cheng J.-F."/>
            <person name="Hugenholtz P."/>
            <person name="Woyke T."/>
            <person name="Wu D."/>
            <person name="Spring S."/>
            <person name="Schroeder M."/>
            <person name="Brambilla E."/>
            <person name="Klenk H.-P."/>
            <person name="Eisen J.A."/>
        </authorList>
    </citation>
    <scope>NUCLEOTIDE SEQUENCE [LARGE SCALE GENOMIC DNA]</scope>
    <source>
        <strain evidence="3">ATCC 700847 / DSM 10411 / MH2</strain>
    </source>
</reference>
<evidence type="ECO:0000313" key="2">
    <source>
        <dbReference type="EMBL" id="AEA33566.1"/>
    </source>
</evidence>
<dbReference type="Gene3D" id="3.40.30.10">
    <property type="entry name" value="Glutaredoxin"/>
    <property type="match status" value="1"/>
</dbReference>
<dbReference type="eggNOG" id="COG2143">
    <property type="taxonomic scope" value="Bacteria"/>
</dbReference>